<accession>A0A2T2YCN5</accession>
<comment type="caution">
    <text evidence="1">The sequence shown here is derived from an EMBL/GenBank/DDBJ whole genome shotgun (WGS) entry which is preliminary data.</text>
</comment>
<protein>
    <submittedName>
        <fullName evidence="1">Uncharacterized protein</fullName>
    </submittedName>
</protein>
<reference evidence="1 2" key="1">
    <citation type="submission" date="2018-03" db="EMBL/GenBank/DDBJ databases">
        <title>Adhaeribacter sp. HMF7605 Genome sequencing and assembly.</title>
        <authorList>
            <person name="Kang H."/>
            <person name="Kang J."/>
            <person name="Cha I."/>
            <person name="Kim H."/>
            <person name="Joh K."/>
        </authorList>
    </citation>
    <scope>NUCLEOTIDE SEQUENCE [LARGE SCALE GENOMIC DNA]</scope>
    <source>
        <strain evidence="1 2">HMF7605</strain>
    </source>
</reference>
<sequence length="314" mass="36550">MVALEYFIDLIRIGGLQEWEALHLTDKLEDPYYEFNIENGTASYIHYDEYGQPFTILISLKLLVEKEQKKALHLISWELKEYSTRIEKKEYLFDILEQINTLINDVSQNDIYQKYPSIAESLLYLEQEIKIVYNRLLKTPSQNISLDIKSSHISKTDLPTTFTYTALKQAHDINPKFFRERFSAISEAEKKLNVFSTELINTGLVSEFSVRVNKTNKNLVKLALTTIFGNNALLKPTPVIWKGSNGQLRLLIHQLQNQHLIEEIPDQGHWEITRSWFKKSNGETFTNNELRLAKYPANQENILRIVQHLCSSTP</sequence>
<dbReference type="Proteomes" id="UP000240357">
    <property type="component" value="Unassembled WGS sequence"/>
</dbReference>
<dbReference type="AlphaFoldDB" id="A0A2T2YCN5"/>
<name>A0A2T2YCN5_9BACT</name>
<evidence type="ECO:0000313" key="2">
    <source>
        <dbReference type="Proteomes" id="UP000240357"/>
    </source>
</evidence>
<dbReference type="OrthoDB" id="839908at2"/>
<dbReference type="EMBL" id="PYFT01000001">
    <property type="protein sequence ID" value="PSR53269.1"/>
    <property type="molecule type" value="Genomic_DNA"/>
</dbReference>
<gene>
    <name evidence="1" type="ORF">AHMF7605_06855</name>
</gene>
<evidence type="ECO:0000313" key="1">
    <source>
        <dbReference type="EMBL" id="PSR53269.1"/>
    </source>
</evidence>
<dbReference type="RefSeq" id="WP_106927727.1">
    <property type="nucleotide sequence ID" value="NZ_PYFT01000001.1"/>
</dbReference>
<organism evidence="1 2">
    <name type="scientific">Adhaeribacter arboris</name>
    <dbReference type="NCBI Taxonomy" id="2072846"/>
    <lineage>
        <taxon>Bacteria</taxon>
        <taxon>Pseudomonadati</taxon>
        <taxon>Bacteroidota</taxon>
        <taxon>Cytophagia</taxon>
        <taxon>Cytophagales</taxon>
        <taxon>Hymenobacteraceae</taxon>
        <taxon>Adhaeribacter</taxon>
    </lineage>
</organism>
<proteinExistence type="predicted"/>
<keyword evidence="2" id="KW-1185">Reference proteome</keyword>